<keyword evidence="2" id="KW-1185">Reference proteome</keyword>
<evidence type="ECO:0000313" key="1">
    <source>
        <dbReference type="EMBL" id="KAH7858935.1"/>
    </source>
</evidence>
<sequence>MVPFYSRFYAAETFGKSRIEAECPKLVAWAQRCMEKESVFNSLPDSKKVYEFVFFSPLSKCPPLSNNLDLVSSNVAFKRTRPPSGLIVASSSSKATRGTNLVSGVWFAKEQTEQQKHAGLKHLVHLLNWFLVVGIPLLNLVN</sequence>
<dbReference type="Proteomes" id="UP000828048">
    <property type="component" value="Chromosome 3"/>
</dbReference>
<comment type="caution">
    <text evidence="1">The sequence shown here is derived from an EMBL/GenBank/DDBJ whole genome shotgun (WGS) entry which is preliminary data.</text>
</comment>
<gene>
    <name evidence="1" type="ORF">Vadar_029544</name>
</gene>
<proteinExistence type="predicted"/>
<reference evidence="1 2" key="1">
    <citation type="journal article" date="2021" name="Hortic Res">
        <title>High-quality reference genome and annotation aids understanding of berry development for evergreen blueberry (Vaccinium darrowii).</title>
        <authorList>
            <person name="Yu J."/>
            <person name="Hulse-Kemp A.M."/>
            <person name="Babiker E."/>
            <person name="Staton M."/>
        </authorList>
    </citation>
    <scope>NUCLEOTIDE SEQUENCE [LARGE SCALE GENOMIC DNA]</scope>
    <source>
        <strain evidence="2">cv. NJ 8807/NJ 8810</strain>
        <tissue evidence="1">Young leaf</tissue>
    </source>
</reference>
<dbReference type="EMBL" id="CM037153">
    <property type="protein sequence ID" value="KAH7858935.1"/>
    <property type="molecule type" value="Genomic_DNA"/>
</dbReference>
<accession>A0ACB7YZB6</accession>
<protein>
    <submittedName>
        <fullName evidence="1">Uncharacterized protein</fullName>
    </submittedName>
</protein>
<evidence type="ECO:0000313" key="2">
    <source>
        <dbReference type="Proteomes" id="UP000828048"/>
    </source>
</evidence>
<organism evidence="1 2">
    <name type="scientific">Vaccinium darrowii</name>
    <dbReference type="NCBI Taxonomy" id="229202"/>
    <lineage>
        <taxon>Eukaryota</taxon>
        <taxon>Viridiplantae</taxon>
        <taxon>Streptophyta</taxon>
        <taxon>Embryophyta</taxon>
        <taxon>Tracheophyta</taxon>
        <taxon>Spermatophyta</taxon>
        <taxon>Magnoliopsida</taxon>
        <taxon>eudicotyledons</taxon>
        <taxon>Gunneridae</taxon>
        <taxon>Pentapetalae</taxon>
        <taxon>asterids</taxon>
        <taxon>Ericales</taxon>
        <taxon>Ericaceae</taxon>
        <taxon>Vaccinioideae</taxon>
        <taxon>Vaccinieae</taxon>
        <taxon>Vaccinium</taxon>
    </lineage>
</organism>
<name>A0ACB7YZB6_9ERIC</name>